<evidence type="ECO:0000313" key="1">
    <source>
        <dbReference type="EMBL" id="SEK42441.1"/>
    </source>
</evidence>
<organism evidence="1 2">
    <name type="scientific">Paraburkholderia caballeronis</name>
    <dbReference type="NCBI Taxonomy" id="416943"/>
    <lineage>
        <taxon>Bacteria</taxon>
        <taxon>Pseudomonadati</taxon>
        <taxon>Pseudomonadota</taxon>
        <taxon>Betaproteobacteria</taxon>
        <taxon>Burkholderiales</taxon>
        <taxon>Burkholderiaceae</taxon>
        <taxon>Paraburkholderia</taxon>
    </lineage>
</organism>
<sequence>MSFPEWGNSYNALYVPLTNDWQCSLVPVRDVQDVDRGLTLSYEERQEARRERQKQIEQDRRDFARLFRVSIGRRDARTCRDFAAYAAFIGEHLRISGWDTPVDGESVTRILHNAVRDGWLVPAIDRAWRGGRQVIRFYAPQSWPKRAPEPKPTVYGVRNGEFVPLDDNGYFIDHTPYVPVVASLKNATRSSSGTDWPHAVEEVMGALRGGRTLGMADSLTHGASTPGESMSFGDAHPFEYHPDPISGGVFDLAANDRGGIYACDILSAECKGSVLREFPSQYLNSTLNEIQGDAQSGMKDARKALKLLNDNRFKK</sequence>
<dbReference type="OrthoDB" id="5445630at2"/>
<accession>A0A1H7GWI2</accession>
<keyword evidence="2" id="KW-1185">Reference proteome</keyword>
<gene>
    <name evidence="1" type="ORF">SAMN05192542_10239</name>
</gene>
<reference evidence="2" key="1">
    <citation type="submission" date="2016-10" db="EMBL/GenBank/DDBJ databases">
        <authorList>
            <person name="Varghese N."/>
            <person name="Submissions S."/>
        </authorList>
    </citation>
    <scope>NUCLEOTIDE SEQUENCE [LARGE SCALE GENOMIC DNA]</scope>
    <source>
        <strain evidence="2">LMG 26416</strain>
    </source>
</reference>
<dbReference type="EMBL" id="FOAJ01000002">
    <property type="protein sequence ID" value="SEK42441.1"/>
    <property type="molecule type" value="Genomic_DNA"/>
</dbReference>
<dbReference type="Proteomes" id="UP000199120">
    <property type="component" value="Unassembled WGS sequence"/>
</dbReference>
<evidence type="ECO:0000313" key="2">
    <source>
        <dbReference type="Proteomes" id="UP000199120"/>
    </source>
</evidence>
<dbReference type="STRING" id="416943.SAMN05445871_0274"/>
<dbReference type="AlphaFoldDB" id="A0A1H7GWI2"/>
<protein>
    <submittedName>
        <fullName evidence="1">Uncharacterized protein</fullName>
    </submittedName>
</protein>
<proteinExistence type="predicted"/>
<dbReference type="RefSeq" id="WP_090541566.1">
    <property type="nucleotide sequence ID" value="NZ_FNSR01000001.1"/>
</dbReference>
<name>A0A1H7GWI2_9BURK</name>